<accession>U1MU22</accession>
<organism evidence="2 3">
    <name type="scientific">Haloquadratum walsbyi J07HQW2</name>
    <dbReference type="NCBI Taxonomy" id="1238425"/>
    <lineage>
        <taxon>Archaea</taxon>
        <taxon>Methanobacteriati</taxon>
        <taxon>Methanobacteriota</taxon>
        <taxon>Stenosarchaea group</taxon>
        <taxon>Halobacteria</taxon>
        <taxon>Halobacteriales</taxon>
        <taxon>Haloferacaceae</taxon>
        <taxon>Haloquadratum</taxon>
    </lineage>
</organism>
<feature type="region of interest" description="Disordered" evidence="1">
    <location>
        <begin position="423"/>
        <end position="443"/>
    </location>
</feature>
<evidence type="ECO:0000313" key="2">
    <source>
        <dbReference type="EMBL" id="ERG93799.1"/>
    </source>
</evidence>
<evidence type="ECO:0000313" key="3">
    <source>
        <dbReference type="Proteomes" id="UP000030710"/>
    </source>
</evidence>
<dbReference type="Proteomes" id="UP000030710">
    <property type="component" value="Unassembled WGS sequence"/>
</dbReference>
<feature type="compositionally biased region" description="Basic and acidic residues" evidence="1">
    <location>
        <begin position="432"/>
        <end position="443"/>
    </location>
</feature>
<proteinExistence type="predicted"/>
<dbReference type="AlphaFoldDB" id="U1MU22"/>
<dbReference type="STRING" id="1238425.J07HQW2_00233"/>
<protein>
    <submittedName>
        <fullName evidence="2">Uncharacterized protein</fullName>
    </submittedName>
</protein>
<dbReference type="HOGENOM" id="CLU_418357_0_0_2"/>
<name>U1MU22_9EURY</name>
<dbReference type="EMBL" id="KE356561">
    <property type="protein sequence ID" value="ERG93799.1"/>
    <property type="molecule type" value="Genomic_DNA"/>
</dbReference>
<reference evidence="2 3" key="1">
    <citation type="journal article" date="2013" name="PLoS ONE">
        <title>Assembly-driven community genomics of a hypersaline microbial ecosystem.</title>
        <authorList>
            <person name="Podell S."/>
            <person name="Ugalde J.A."/>
            <person name="Narasingarao P."/>
            <person name="Banfield J.F."/>
            <person name="Heidelberg K.B."/>
            <person name="Allen E.E."/>
        </authorList>
    </citation>
    <scope>NUCLEOTIDE SEQUENCE [LARGE SCALE GENOMIC DNA]</scope>
    <source>
        <strain evidence="3">J07HQW2</strain>
    </source>
</reference>
<sequence>MYSDGDPNTDISEKIVTVRPDNEDPYVSFEDTFTGVEKDATAGGTPVWHRYTGLPFGLEYPGVEYCAEVRTYDNQIGVESALWDNFNDELRIDGVDKKCIQFNEYPNNEVFETSEEDRQRTEPLNYTAWDFSQNSKTYTRDVEVKHDNTDPAVSQFKLEQGSLFDAKTGYSQIFGRIDWVVGNAKTFWWEESKNPDSLFVSTDEWSGHDILLDAETVDYGDSGEPAIGVACNIYSTSLTSEVFGGCSKDQNIFARWLGGGASNFGAPNRGSGDYRASDSGYADVFTRQPGIQLLRNCAQNTNLRRSCFKDTTVFKEGNSDRVITTKEKTRVKDPDDPGDYDWAYKSVSDDKYDTNISDSAVTVKAEQLGANKEDLNILSEGIPIEGGYKIGGAITSTVYDWHGNNKTERKEIDFIYDTTPPVVSGNASSDSPDYRRDGSASARDEEINDVAILKAANCVDVSDEGPNGGVGVNKDTFSYRVFGDEKTGDGRISNFNGALFRGNCAFVTLEVNANRPPIGLTYNPYSEEFVRIRSSSSQTEAQCVIEYFGGPITDAKKLEIIDKECPDKVLTIDDFGDIGEGSSRVYYGDGGCYGDSVSSISTRGEKPPACNGFDDDVDFNMNPSITDNHGNQADDVYAAVWGYLKDEGRTKNNNK</sequence>
<evidence type="ECO:0000256" key="1">
    <source>
        <dbReference type="SAM" id="MobiDB-lite"/>
    </source>
</evidence>
<gene>
    <name evidence="2" type="ORF">J07HQW2_00233</name>
</gene>